<accession>A0A1G4TBY7</accession>
<evidence type="ECO:0000313" key="2">
    <source>
        <dbReference type="Proteomes" id="UP000199150"/>
    </source>
</evidence>
<organism evidence="1 2">
    <name type="scientific">Asticcacaulis taihuensis</name>
    <dbReference type="NCBI Taxonomy" id="260084"/>
    <lineage>
        <taxon>Bacteria</taxon>
        <taxon>Pseudomonadati</taxon>
        <taxon>Pseudomonadota</taxon>
        <taxon>Alphaproteobacteria</taxon>
        <taxon>Caulobacterales</taxon>
        <taxon>Caulobacteraceae</taxon>
        <taxon>Asticcacaulis</taxon>
    </lineage>
</organism>
<dbReference type="RefSeq" id="WP_090650329.1">
    <property type="nucleotide sequence ID" value="NZ_CBCRYE010000007.1"/>
</dbReference>
<proteinExistence type="predicted"/>
<protein>
    <submittedName>
        <fullName evidence="1">Uncharacterized protein</fullName>
    </submittedName>
</protein>
<sequence>MEITPVPSVNASLAPLRVQPVTAAPERLLPEHLQSDRYATAFSLNQAQFNSLTAFLGSAEAGTQLDKRLKAMQALRGLAARGQLRGIDSKNARLFHQLTDQSDLGQREAAIQQDEVAAINAALAHQTSPTQAQHAFFDHLSPDDQAIHFELNVNAINMHGFQRYASLDDYRRKLAHDAARASHDALTPAALVSGVI</sequence>
<gene>
    <name evidence="1" type="ORF">SAMN02927928_3428</name>
</gene>
<dbReference type="Proteomes" id="UP000199150">
    <property type="component" value="Unassembled WGS sequence"/>
</dbReference>
<reference evidence="2" key="1">
    <citation type="submission" date="2016-10" db="EMBL/GenBank/DDBJ databases">
        <authorList>
            <person name="Varghese N."/>
            <person name="Submissions S."/>
        </authorList>
    </citation>
    <scope>NUCLEOTIDE SEQUENCE [LARGE SCALE GENOMIC DNA]</scope>
    <source>
        <strain evidence="2">CGMCC 1.3431</strain>
    </source>
</reference>
<name>A0A1G4TBY7_9CAUL</name>
<dbReference type="OrthoDB" id="9969438at2"/>
<keyword evidence="2" id="KW-1185">Reference proteome</keyword>
<evidence type="ECO:0000313" key="1">
    <source>
        <dbReference type="EMBL" id="SCW78890.1"/>
    </source>
</evidence>
<dbReference type="STRING" id="260084.SAMN02927928_3428"/>
<dbReference type="AlphaFoldDB" id="A0A1G4TBY7"/>
<dbReference type="EMBL" id="FMTS01000007">
    <property type="protein sequence ID" value="SCW78890.1"/>
    <property type="molecule type" value="Genomic_DNA"/>
</dbReference>